<evidence type="ECO:0000256" key="1">
    <source>
        <dbReference type="ARBA" id="ARBA00022801"/>
    </source>
</evidence>
<dbReference type="Gene3D" id="3.30.450.20">
    <property type="entry name" value="PAS domain"/>
    <property type="match status" value="1"/>
</dbReference>
<dbReference type="EMBL" id="FOND01000007">
    <property type="protein sequence ID" value="SFE93136.1"/>
    <property type="molecule type" value="Genomic_DNA"/>
</dbReference>
<dbReference type="Gene3D" id="3.60.40.10">
    <property type="entry name" value="PPM-type phosphatase domain"/>
    <property type="match status" value="1"/>
</dbReference>
<dbReference type="Pfam" id="PF08447">
    <property type="entry name" value="PAS_3"/>
    <property type="match status" value="1"/>
</dbReference>
<evidence type="ECO:0000259" key="3">
    <source>
        <dbReference type="PROSITE" id="PS50113"/>
    </source>
</evidence>
<dbReference type="Gene3D" id="3.30.450.40">
    <property type="match status" value="1"/>
</dbReference>
<dbReference type="AlphaFoldDB" id="A0A1I2EKW3"/>
<dbReference type="Gene3D" id="2.10.70.100">
    <property type="match status" value="1"/>
</dbReference>
<reference evidence="5" key="1">
    <citation type="submission" date="2016-10" db="EMBL/GenBank/DDBJ databases">
        <authorList>
            <person name="Varghese N."/>
            <person name="Submissions S."/>
        </authorList>
    </citation>
    <scope>NUCLEOTIDE SEQUENCE [LARGE SCALE GENOMIC DNA]</scope>
    <source>
        <strain evidence="5">DSM 46838</strain>
    </source>
</reference>
<gene>
    <name evidence="4" type="ORF">SAMN05216574_10789</name>
</gene>
<dbReference type="InterPro" id="IPR000700">
    <property type="entry name" value="PAS-assoc_C"/>
</dbReference>
<dbReference type="Pfam" id="PF07228">
    <property type="entry name" value="SpoIIE"/>
    <property type="match status" value="1"/>
</dbReference>
<dbReference type="InterPro" id="IPR029016">
    <property type="entry name" value="GAF-like_dom_sf"/>
</dbReference>
<dbReference type="PANTHER" id="PTHR43156:SF2">
    <property type="entry name" value="STAGE II SPORULATION PROTEIN E"/>
    <property type="match status" value="1"/>
</dbReference>
<dbReference type="InterPro" id="IPR052016">
    <property type="entry name" value="Bact_Sigma-Reg"/>
</dbReference>
<dbReference type="GO" id="GO:0016791">
    <property type="term" value="F:phosphatase activity"/>
    <property type="evidence" value="ECO:0007669"/>
    <property type="project" value="TreeGrafter"/>
</dbReference>
<dbReference type="Proteomes" id="UP000198589">
    <property type="component" value="Unassembled WGS sequence"/>
</dbReference>
<dbReference type="STRING" id="1798228.SAMN05216574_10789"/>
<evidence type="ECO:0000313" key="4">
    <source>
        <dbReference type="EMBL" id="SFE93136.1"/>
    </source>
</evidence>
<accession>A0A1I2EKW3</accession>
<dbReference type="InterPro" id="IPR036457">
    <property type="entry name" value="PPM-type-like_dom_sf"/>
</dbReference>
<sequence length="614" mass="66949">MTHGRRDHGEWTRTADGLVPAEAELEFDAEDGDAQRTLLELAVTAAGIGTFDWDLVTGRLSWDERLLEMFGYDAHSFDETLEGFNARLHPEDLPRVGQLLQEAIDSCGDYAAEYRIQLAEEGLRWIQARGRVLCDEAGTAVRLLGAAWDVTAGRSEQQAADAAARRAELLSQVAGELTEHLDAEQAVTRLARLMVPTLADWCMVTLVDDHARAGFLRGLRDVASWHAEAAMRPLLERYTAIRLAATTPGAYLHRALTASGPVRIPPDAGRSVRALLHPGEAADLIAQLAPRHGVLLPLRARGRTVGVLSLYTGQHRPDFSAEDLATAQEAAARAGLAVDNRRLFDQQRDVAETLQRSLLTAPPEPDHLQVVVRYTAAARAAQVGGDWYDAFLQPGGATVLVIGDVVGHDVAAAADMSQIRTIVRTLGAQTNRRPAALLAQADRVMQTLQVDTLATALVARLEQTSGERRRGVTRLRWSNAGHPPPIVLHPDGRVDLLTGDGPDLLLGVEPGTPRRESEITLDRDAVVLLYTDGLIERRDQLLDDGLQRLRRTLSELAGRDLDQLCDDLLTRLLPDRPEDDVALVAVRLHPQNAPRPAEAGPNRTPPNVPPEPPT</sequence>
<feature type="compositionally biased region" description="Pro residues" evidence="2">
    <location>
        <begin position="603"/>
        <end position="614"/>
    </location>
</feature>
<dbReference type="SMART" id="SM00065">
    <property type="entry name" value="GAF"/>
    <property type="match status" value="1"/>
</dbReference>
<dbReference type="InterPro" id="IPR000014">
    <property type="entry name" value="PAS"/>
</dbReference>
<organism evidence="4 5">
    <name type="scientific">Blastococcus tunisiensis</name>
    <dbReference type="NCBI Taxonomy" id="1798228"/>
    <lineage>
        <taxon>Bacteria</taxon>
        <taxon>Bacillati</taxon>
        <taxon>Actinomycetota</taxon>
        <taxon>Actinomycetes</taxon>
        <taxon>Geodermatophilales</taxon>
        <taxon>Geodermatophilaceae</taxon>
        <taxon>Blastococcus</taxon>
    </lineage>
</organism>
<dbReference type="SUPFAM" id="SSF81606">
    <property type="entry name" value="PP2C-like"/>
    <property type="match status" value="1"/>
</dbReference>
<name>A0A1I2EKW3_9ACTN</name>
<dbReference type="InterPro" id="IPR035965">
    <property type="entry name" value="PAS-like_dom_sf"/>
</dbReference>
<protein>
    <submittedName>
        <fullName evidence="4">Serine phosphatase RsbU, regulator of sigma subunit</fullName>
    </submittedName>
</protein>
<dbReference type="InterPro" id="IPR013655">
    <property type="entry name" value="PAS_fold_3"/>
</dbReference>
<dbReference type="SUPFAM" id="SSF55781">
    <property type="entry name" value="GAF domain-like"/>
    <property type="match status" value="1"/>
</dbReference>
<dbReference type="PANTHER" id="PTHR43156">
    <property type="entry name" value="STAGE II SPORULATION PROTEIN E-RELATED"/>
    <property type="match status" value="1"/>
</dbReference>
<dbReference type="PROSITE" id="PS50113">
    <property type="entry name" value="PAC"/>
    <property type="match status" value="1"/>
</dbReference>
<dbReference type="CDD" id="cd00130">
    <property type="entry name" value="PAS"/>
    <property type="match status" value="1"/>
</dbReference>
<feature type="region of interest" description="Disordered" evidence="2">
    <location>
        <begin position="590"/>
        <end position="614"/>
    </location>
</feature>
<proteinExistence type="predicted"/>
<keyword evidence="1" id="KW-0378">Hydrolase</keyword>
<dbReference type="InterPro" id="IPR003018">
    <property type="entry name" value="GAF"/>
</dbReference>
<feature type="domain" description="PAC" evidence="3">
    <location>
        <begin position="110"/>
        <end position="162"/>
    </location>
</feature>
<dbReference type="InterPro" id="IPR001932">
    <property type="entry name" value="PPM-type_phosphatase-like_dom"/>
</dbReference>
<dbReference type="SMART" id="SM00331">
    <property type="entry name" value="PP2C_SIG"/>
    <property type="match status" value="1"/>
</dbReference>
<dbReference type="SUPFAM" id="SSF55785">
    <property type="entry name" value="PYP-like sensor domain (PAS domain)"/>
    <property type="match status" value="1"/>
</dbReference>
<evidence type="ECO:0000313" key="5">
    <source>
        <dbReference type="Proteomes" id="UP000198589"/>
    </source>
</evidence>
<keyword evidence="5" id="KW-1185">Reference proteome</keyword>
<dbReference type="RefSeq" id="WP_254790767.1">
    <property type="nucleotide sequence ID" value="NZ_FOND01000007.1"/>
</dbReference>
<dbReference type="Pfam" id="PF01590">
    <property type="entry name" value="GAF"/>
    <property type="match status" value="1"/>
</dbReference>
<evidence type="ECO:0000256" key="2">
    <source>
        <dbReference type="SAM" id="MobiDB-lite"/>
    </source>
</evidence>